<name>A0A202BA23_CHRVL</name>
<evidence type="ECO:0000256" key="2">
    <source>
        <dbReference type="ARBA" id="ARBA00034247"/>
    </source>
</evidence>
<dbReference type="InterPro" id="IPR043128">
    <property type="entry name" value="Rev_trsase/Diguanyl_cyclase"/>
</dbReference>
<dbReference type="GO" id="GO:0005886">
    <property type="term" value="C:plasma membrane"/>
    <property type="evidence" value="ECO:0007669"/>
    <property type="project" value="TreeGrafter"/>
</dbReference>
<evidence type="ECO:0000256" key="4">
    <source>
        <dbReference type="SAM" id="Phobius"/>
    </source>
</evidence>
<protein>
    <recommendedName>
        <fullName evidence="1">diguanylate cyclase</fullName>
        <ecNumber evidence="1">2.7.7.65</ecNumber>
    </recommendedName>
</protein>
<dbReference type="GO" id="GO:1902201">
    <property type="term" value="P:negative regulation of bacterial-type flagellum-dependent cell motility"/>
    <property type="evidence" value="ECO:0007669"/>
    <property type="project" value="TreeGrafter"/>
</dbReference>
<feature type="region of interest" description="Disordered" evidence="3">
    <location>
        <begin position="531"/>
        <end position="558"/>
    </location>
</feature>
<dbReference type="PROSITE" id="PS50887">
    <property type="entry name" value="GGDEF"/>
    <property type="match status" value="1"/>
</dbReference>
<dbReference type="SUPFAM" id="SSF55073">
    <property type="entry name" value="Nucleotide cyclase"/>
    <property type="match status" value="1"/>
</dbReference>
<dbReference type="PANTHER" id="PTHR45138:SF9">
    <property type="entry name" value="DIGUANYLATE CYCLASE DGCM-RELATED"/>
    <property type="match status" value="1"/>
</dbReference>
<dbReference type="GO" id="GO:0052621">
    <property type="term" value="F:diguanylate cyclase activity"/>
    <property type="evidence" value="ECO:0007669"/>
    <property type="project" value="UniProtKB-EC"/>
</dbReference>
<dbReference type="InterPro" id="IPR029787">
    <property type="entry name" value="Nucleotide_cyclase"/>
</dbReference>
<dbReference type="EC" id="2.7.7.65" evidence="1"/>
<dbReference type="Pfam" id="PF05226">
    <property type="entry name" value="CHASE2"/>
    <property type="match status" value="1"/>
</dbReference>
<feature type="domain" description="GGDEF" evidence="5">
    <location>
        <begin position="404"/>
        <end position="540"/>
    </location>
</feature>
<comment type="catalytic activity">
    <reaction evidence="2">
        <text>2 GTP = 3',3'-c-di-GMP + 2 diphosphate</text>
        <dbReference type="Rhea" id="RHEA:24898"/>
        <dbReference type="ChEBI" id="CHEBI:33019"/>
        <dbReference type="ChEBI" id="CHEBI:37565"/>
        <dbReference type="ChEBI" id="CHEBI:58805"/>
        <dbReference type="EC" id="2.7.7.65"/>
    </reaction>
</comment>
<dbReference type="RefSeq" id="WP_081527169.1">
    <property type="nucleotide sequence ID" value="NZ_NHOO01000007.1"/>
</dbReference>
<dbReference type="NCBIfam" id="TIGR00254">
    <property type="entry name" value="GGDEF"/>
    <property type="match status" value="1"/>
</dbReference>
<reference evidence="6 7" key="1">
    <citation type="submission" date="2017-05" db="EMBL/GenBank/DDBJ databases">
        <title>Chromobacterium violaceum GHPS1 isolated from Hydrocarbon polluted soil in French Guiana display an awesome secondary metabolite arsenal and a battery of drug and heavy-metal-resistance and detoxification of xenobiotics proteins.</title>
        <authorList>
            <person name="Belbahri L."/>
        </authorList>
    </citation>
    <scope>NUCLEOTIDE SEQUENCE [LARGE SCALE GENOMIC DNA]</scope>
    <source>
        <strain evidence="6 7">GHPS1</strain>
    </source>
</reference>
<dbReference type="PANTHER" id="PTHR45138">
    <property type="entry name" value="REGULATORY COMPONENTS OF SENSORY TRANSDUCTION SYSTEM"/>
    <property type="match status" value="1"/>
</dbReference>
<keyword evidence="4" id="KW-0812">Transmembrane</keyword>
<dbReference type="Proteomes" id="UP000196342">
    <property type="component" value="Unassembled WGS sequence"/>
</dbReference>
<sequence>MRSIQISRYSRGIPLLLALLGLLLIASQLMGRLDFWLYDSLTRANPLHKPDQNLIVIAIDEKSLAELGRWPWPRAYHAQLLDKLGGASSIGFDIAIAEPSRDHPEADKHLAEAIRRNGKVVGPVFPELQGGQLLETRPLPPIASAMAALGHTDYERDDDGTIRRVYLKAGLGAPRYPSFAAAVCAVSDGRKETIPAPQRPRPGQAWQRRDLVMVPFSSGPKPFHTVSYSDALNRLPASFFEDSIVLIGVTANGLGNQQPTPVSANNTGMSGVEIDAYMVHGLLTHQQIRPMPLLLECLLGALLLGLGDWLLSRRVRARSLLAGYALASAAVLLSSAALLYFASLWAGGSVVAILLLLSGTMRYVSGQAQLFSLAFTDGLTRLYNRRHFDEAFGHAVEQCRQKRKPLALLILDIDHFKKYNDHYGHYAGDEALQKVARALKDCFRQKGQLTARLGGEEFGVLLTPGDTPQALSAAERFLGRLAAMELPHSASPLGKISCSIGVCACVPGPADSTRTLFEQADQALYEAKRGGRNRASLYQGPPGNGAKKSADISSARQD</sequence>
<accession>A0A202BA23</accession>
<feature type="transmembrane region" description="Helical" evidence="4">
    <location>
        <begin position="320"/>
        <end position="339"/>
    </location>
</feature>
<evidence type="ECO:0000313" key="7">
    <source>
        <dbReference type="Proteomes" id="UP000196342"/>
    </source>
</evidence>
<gene>
    <name evidence="6" type="ORF">CBW21_10035</name>
</gene>
<dbReference type="PIRSF" id="PIRSF026492">
    <property type="entry name" value="ST_diguanylate_cyclase_prd"/>
    <property type="match status" value="1"/>
</dbReference>
<evidence type="ECO:0000256" key="1">
    <source>
        <dbReference type="ARBA" id="ARBA00012528"/>
    </source>
</evidence>
<feature type="transmembrane region" description="Helical" evidence="4">
    <location>
        <begin position="345"/>
        <end position="364"/>
    </location>
</feature>
<dbReference type="CDD" id="cd01949">
    <property type="entry name" value="GGDEF"/>
    <property type="match status" value="1"/>
</dbReference>
<dbReference type="SMART" id="SM00267">
    <property type="entry name" value="GGDEF"/>
    <property type="match status" value="1"/>
</dbReference>
<organism evidence="6 7">
    <name type="scientific">Chromobacterium violaceum</name>
    <dbReference type="NCBI Taxonomy" id="536"/>
    <lineage>
        <taxon>Bacteria</taxon>
        <taxon>Pseudomonadati</taxon>
        <taxon>Pseudomonadota</taxon>
        <taxon>Betaproteobacteria</taxon>
        <taxon>Neisseriales</taxon>
        <taxon>Chromobacteriaceae</taxon>
        <taxon>Chromobacterium</taxon>
    </lineage>
</organism>
<dbReference type="GO" id="GO:0043709">
    <property type="term" value="P:cell adhesion involved in single-species biofilm formation"/>
    <property type="evidence" value="ECO:0007669"/>
    <property type="project" value="TreeGrafter"/>
</dbReference>
<dbReference type="SMART" id="SM01080">
    <property type="entry name" value="CHASE2"/>
    <property type="match status" value="1"/>
</dbReference>
<proteinExistence type="predicted"/>
<evidence type="ECO:0000259" key="5">
    <source>
        <dbReference type="PROSITE" id="PS50887"/>
    </source>
</evidence>
<dbReference type="InterPro" id="IPR016839">
    <property type="entry name" value="Sig_transdc_diG_cyclase_prd"/>
</dbReference>
<dbReference type="InterPro" id="IPR050469">
    <property type="entry name" value="Diguanylate_Cyclase"/>
</dbReference>
<dbReference type="InterPro" id="IPR000160">
    <property type="entry name" value="GGDEF_dom"/>
</dbReference>
<dbReference type="Gene3D" id="3.30.70.270">
    <property type="match status" value="1"/>
</dbReference>
<evidence type="ECO:0000313" key="6">
    <source>
        <dbReference type="EMBL" id="OVE48289.1"/>
    </source>
</evidence>
<keyword evidence="7" id="KW-1185">Reference proteome</keyword>
<evidence type="ECO:0000256" key="3">
    <source>
        <dbReference type="SAM" id="MobiDB-lite"/>
    </source>
</evidence>
<dbReference type="InterPro" id="IPR007890">
    <property type="entry name" value="CHASE2"/>
</dbReference>
<keyword evidence="4" id="KW-1133">Transmembrane helix</keyword>
<dbReference type="AlphaFoldDB" id="A0A202BA23"/>
<comment type="caution">
    <text evidence="6">The sequence shown here is derived from an EMBL/GenBank/DDBJ whole genome shotgun (WGS) entry which is preliminary data.</text>
</comment>
<dbReference type="EMBL" id="NHOO01000007">
    <property type="protein sequence ID" value="OVE48289.1"/>
    <property type="molecule type" value="Genomic_DNA"/>
</dbReference>
<keyword evidence="4" id="KW-0472">Membrane</keyword>
<dbReference type="FunFam" id="3.30.70.270:FF:000001">
    <property type="entry name" value="Diguanylate cyclase domain protein"/>
    <property type="match status" value="1"/>
</dbReference>
<dbReference type="Pfam" id="PF00990">
    <property type="entry name" value="GGDEF"/>
    <property type="match status" value="1"/>
</dbReference>